<dbReference type="Gene3D" id="3.40.190.10">
    <property type="entry name" value="Periplasmic binding protein-like II"/>
    <property type="match status" value="2"/>
</dbReference>
<evidence type="ECO:0000259" key="2">
    <source>
        <dbReference type="Pfam" id="PF00497"/>
    </source>
</evidence>
<dbReference type="Proteomes" id="UP000192907">
    <property type="component" value="Unassembled WGS sequence"/>
</dbReference>
<proteinExistence type="predicted"/>
<evidence type="ECO:0000313" key="4">
    <source>
        <dbReference type="Proteomes" id="UP000192907"/>
    </source>
</evidence>
<dbReference type="STRING" id="1513793.SAMN06296036_103180"/>
<evidence type="ECO:0000256" key="1">
    <source>
        <dbReference type="ARBA" id="ARBA00022729"/>
    </source>
</evidence>
<name>A0A1Y6BF55_9BACT</name>
<dbReference type="InterPro" id="IPR001638">
    <property type="entry name" value="Solute-binding_3/MltF_N"/>
</dbReference>
<dbReference type="SUPFAM" id="SSF53850">
    <property type="entry name" value="Periplasmic binding protein-like II"/>
    <property type="match status" value="1"/>
</dbReference>
<gene>
    <name evidence="3" type="ORF">SAMN06296036_103180</name>
</gene>
<organism evidence="3 4">
    <name type="scientific">Pseudobacteriovorax antillogorgiicola</name>
    <dbReference type="NCBI Taxonomy" id="1513793"/>
    <lineage>
        <taxon>Bacteria</taxon>
        <taxon>Pseudomonadati</taxon>
        <taxon>Bdellovibrionota</taxon>
        <taxon>Oligoflexia</taxon>
        <taxon>Oligoflexales</taxon>
        <taxon>Pseudobacteriovoracaceae</taxon>
        <taxon>Pseudobacteriovorax</taxon>
    </lineage>
</organism>
<accession>A0A1Y6BF55</accession>
<sequence length="248" mass="28803">MPIIAVAPLFFLLLMPHRLVAESAVKHLTIGAFSYLPYVDETASDFGSLAAITKLAFEVTGIEVHYKFFPLKRALREAEEGQVDGLIGCFFSEERSHYLDYSIPMENVPVNFFALREKHLRWDMEMLKAYYVGVQNGTSLATDLRKLGIPVEESQNNGMNLKKLLANRIDLFVGSTAWIQHELQHKFSVAERRRIEVLDPPFQVQKLYFAASKQHKNHQFIIERFNRGLEVIRKDGRYRKLQRRYQKL</sequence>
<dbReference type="AlphaFoldDB" id="A0A1Y6BF55"/>
<dbReference type="PANTHER" id="PTHR35936:SF25">
    <property type="entry name" value="ABC TRANSPORTER SUBSTRATE-BINDING PROTEIN"/>
    <property type="match status" value="1"/>
</dbReference>
<dbReference type="RefSeq" id="WP_132316055.1">
    <property type="nucleotide sequence ID" value="NZ_FWZT01000003.1"/>
</dbReference>
<dbReference type="PANTHER" id="PTHR35936">
    <property type="entry name" value="MEMBRANE-BOUND LYTIC MUREIN TRANSGLYCOSYLASE F"/>
    <property type="match status" value="1"/>
</dbReference>
<reference evidence="4" key="1">
    <citation type="submission" date="2017-04" db="EMBL/GenBank/DDBJ databases">
        <authorList>
            <person name="Varghese N."/>
            <person name="Submissions S."/>
        </authorList>
    </citation>
    <scope>NUCLEOTIDE SEQUENCE [LARGE SCALE GENOMIC DNA]</scope>
    <source>
        <strain evidence="4">RKEM611</strain>
    </source>
</reference>
<protein>
    <submittedName>
        <fullName evidence="3">Polar amino acid transport system substrate-binding protein</fullName>
    </submittedName>
</protein>
<evidence type="ECO:0000313" key="3">
    <source>
        <dbReference type="EMBL" id="SMF01442.1"/>
    </source>
</evidence>
<feature type="domain" description="Solute-binding protein family 3/N-terminal" evidence="2">
    <location>
        <begin position="47"/>
        <end position="245"/>
    </location>
</feature>
<keyword evidence="4" id="KW-1185">Reference proteome</keyword>
<dbReference type="Pfam" id="PF00497">
    <property type="entry name" value="SBP_bac_3"/>
    <property type="match status" value="1"/>
</dbReference>
<keyword evidence="1" id="KW-0732">Signal</keyword>
<dbReference type="EMBL" id="FWZT01000003">
    <property type="protein sequence ID" value="SMF01442.1"/>
    <property type="molecule type" value="Genomic_DNA"/>
</dbReference>
<dbReference type="OrthoDB" id="5296667at2"/>